<name>A0A4R2LG25_9BACE</name>
<dbReference type="EMBL" id="SLXB01000027">
    <property type="protein sequence ID" value="TCO88156.1"/>
    <property type="molecule type" value="Genomic_DNA"/>
</dbReference>
<comment type="caution">
    <text evidence="1">The sequence shown here is derived from an EMBL/GenBank/DDBJ whole genome shotgun (WGS) entry which is preliminary data.</text>
</comment>
<protein>
    <submittedName>
        <fullName evidence="1">Uncharacterized protein</fullName>
    </submittedName>
</protein>
<dbReference type="AlphaFoldDB" id="A0A4R2LG25"/>
<accession>A0A4R2LG25</accession>
<evidence type="ECO:0000313" key="2">
    <source>
        <dbReference type="Proteomes" id="UP000295600"/>
    </source>
</evidence>
<reference evidence="1 2" key="1">
    <citation type="submission" date="2019-03" db="EMBL/GenBank/DDBJ databases">
        <title>Genomic Encyclopedia of Type Strains, Phase IV (KMG-IV): sequencing the most valuable type-strain genomes for metagenomic binning, comparative biology and taxonomic classification.</title>
        <authorList>
            <person name="Goeker M."/>
        </authorList>
    </citation>
    <scope>NUCLEOTIDE SEQUENCE [LARGE SCALE GENOMIC DNA]</scope>
    <source>
        <strain evidence="1 2">DSM 23917</strain>
    </source>
</reference>
<evidence type="ECO:0000313" key="1">
    <source>
        <dbReference type="EMBL" id="TCO88156.1"/>
    </source>
</evidence>
<proteinExistence type="predicted"/>
<sequence>MTVDKTFYSASFSITAPSEAGELTSLLKVLVELRSEFGITADTISAVKGSMIIDKYKVSYPEAKEVIKGNMSESAFLERNRL</sequence>
<dbReference type="RefSeq" id="WP_131927282.1">
    <property type="nucleotide sequence ID" value="NZ_SLXB01000027.1"/>
</dbReference>
<gene>
    <name evidence="1" type="ORF">EV202_12739</name>
</gene>
<organism evidence="1 2">
    <name type="scientific">Prevotella heparinolytica</name>
    <dbReference type="NCBI Taxonomy" id="28113"/>
    <lineage>
        <taxon>Bacteria</taxon>
        <taxon>Pseudomonadati</taxon>
        <taxon>Bacteroidota</taxon>
        <taxon>Bacteroidia</taxon>
        <taxon>Bacteroidales</taxon>
        <taxon>Bacteroidaceae</taxon>
        <taxon>Bacteroides</taxon>
    </lineage>
</organism>
<dbReference type="Proteomes" id="UP000295600">
    <property type="component" value="Unassembled WGS sequence"/>
</dbReference>